<comment type="caution">
    <text evidence="1">The sequence shown here is derived from an EMBL/GenBank/DDBJ whole genome shotgun (WGS) entry which is preliminary data.</text>
</comment>
<protein>
    <submittedName>
        <fullName evidence="1">Uncharacterized protein</fullName>
    </submittedName>
</protein>
<proteinExistence type="predicted"/>
<dbReference type="EMBL" id="JBHUFU010000016">
    <property type="protein sequence ID" value="MFD1832564.1"/>
    <property type="molecule type" value="Genomic_DNA"/>
</dbReference>
<dbReference type="RefSeq" id="WP_380903591.1">
    <property type="nucleotide sequence ID" value="NZ_JBHUFU010000016.1"/>
</dbReference>
<sequence>MEFVIDPPRGVPPVQIGMTYEQALSAVETWGPPKVSGPYAHTATVKIMATVETLDIVVHLEGGERVTAIELWRFENEEEFNGQVLLDGVDVFRSPAREILQHQREKGHTVDDADPENPVIPGVTLAFTRETGRQVPLDPDDGLPLHFTSVLVADEEYY</sequence>
<name>A0ABW4PQM8_9ACTN</name>
<evidence type="ECO:0000313" key="1">
    <source>
        <dbReference type="EMBL" id="MFD1832564.1"/>
    </source>
</evidence>
<reference evidence="2" key="1">
    <citation type="journal article" date="2019" name="Int. J. Syst. Evol. Microbiol.">
        <title>The Global Catalogue of Microorganisms (GCM) 10K type strain sequencing project: providing services to taxonomists for standard genome sequencing and annotation.</title>
        <authorList>
            <consortium name="The Broad Institute Genomics Platform"/>
            <consortium name="The Broad Institute Genome Sequencing Center for Infectious Disease"/>
            <person name="Wu L."/>
            <person name="Ma J."/>
        </authorList>
    </citation>
    <scope>NUCLEOTIDE SEQUENCE [LARGE SCALE GENOMIC DNA]</scope>
    <source>
        <strain evidence="2">CGMCC 4.7455</strain>
    </source>
</reference>
<organism evidence="1 2">
    <name type="scientific">Streptomyces desertarenae</name>
    <dbReference type="NCBI Taxonomy" id="2666184"/>
    <lineage>
        <taxon>Bacteria</taxon>
        <taxon>Bacillati</taxon>
        <taxon>Actinomycetota</taxon>
        <taxon>Actinomycetes</taxon>
        <taxon>Kitasatosporales</taxon>
        <taxon>Streptomycetaceae</taxon>
        <taxon>Streptomyces</taxon>
    </lineage>
</organism>
<keyword evidence="2" id="KW-1185">Reference proteome</keyword>
<evidence type="ECO:0000313" key="2">
    <source>
        <dbReference type="Proteomes" id="UP001597365"/>
    </source>
</evidence>
<gene>
    <name evidence="1" type="ORF">ACFSJS_23380</name>
</gene>
<dbReference type="Proteomes" id="UP001597365">
    <property type="component" value="Unassembled WGS sequence"/>
</dbReference>
<accession>A0ABW4PQM8</accession>